<keyword evidence="3" id="KW-1185">Reference proteome</keyword>
<keyword evidence="1" id="KW-0732">Signal</keyword>
<reference evidence="2 3" key="1">
    <citation type="submission" date="2016-10" db="EMBL/GenBank/DDBJ databases">
        <title>Genome sequence of the ascomycete fungus Penicillium subrubescens.</title>
        <authorList>
            <person name="De Vries R.P."/>
            <person name="Peng M."/>
            <person name="Dilokpimol A."/>
            <person name="Hilden K."/>
            <person name="Makela M.R."/>
            <person name="Grigoriev I."/>
            <person name="Riley R."/>
            <person name="Granchi Z."/>
        </authorList>
    </citation>
    <scope>NUCLEOTIDE SEQUENCE [LARGE SCALE GENOMIC DNA]</scope>
    <source>
        <strain evidence="2 3">CBS 132785</strain>
    </source>
</reference>
<evidence type="ECO:0000313" key="3">
    <source>
        <dbReference type="Proteomes" id="UP000186955"/>
    </source>
</evidence>
<dbReference type="Proteomes" id="UP000186955">
    <property type="component" value="Unassembled WGS sequence"/>
</dbReference>
<evidence type="ECO:0000256" key="1">
    <source>
        <dbReference type="SAM" id="SignalP"/>
    </source>
</evidence>
<sequence length="71" mass="7452">MKFCILLGAVSLAGYASAFWGQMAASDYENDNGQTTIHQIITLTDYNTGSIYTGLLPGGFNGCVASHCAVT</sequence>
<protein>
    <submittedName>
        <fullName evidence="2">Uncharacterized protein</fullName>
    </submittedName>
</protein>
<evidence type="ECO:0000313" key="2">
    <source>
        <dbReference type="EMBL" id="OKP14293.1"/>
    </source>
</evidence>
<dbReference type="AlphaFoldDB" id="A0A1Q5UP98"/>
<gene>
    <name evidence="2" type="ORF">PENSUB_56</name>
</gene>
<organism evidence="2 3">
    <name type="scientific">Penicillium subrubescens</name>
    <dbReference type="NCBI Taxonomy" id="1316194"/>
    <lineage>
        <taxon>Eukaryota</taxon>
        <taxon>Fungi</taxon>
        <taxon>Dikarya</taxon>
        <taxon>Ascomycota</taxon>
        <taxon>Pezizomycotina</taxon>
        <taxon>Eurotiomycetes</taxon>
        <taxon>Eurotiomycetidae</taxon>
        <taxon>Eurotiales</taxon>
        <taxon>Aspergillaceae</taxon>
        <taxon>Penicillium</taxon>
    </lineage>
</organism>
<feature type="chain" id="PRO_5012863745" evidence="1">
    <location>
        <begin position="19"/>
        <end position="71"/>
    </location>
</feature>
<feature type="signal peptide" evidence="1">
    <location>
        <begin position="1"/>
        <end position="18"/>
    </location>
</feature>
<dbReference type="EMBL" id="MNBE01000104">
    <property type="protein sequence ID" value="OKP14293.1"/>
    <property type="molecule type" value="Genomic_DNA"/>
</dbReference>
<comment type="caution">
    <text evidence="2">The sequence shown here is derived from an EMBL/GenBank/DDBJ whole genome shotgun (WGS) entry which is preliminary data.</text>
</comment>
<proteinExistence type="predicted"/>
<accession>A0A1Q5UP98</accession>
<name>A0A1Q5UP98_9EURO</name>